<organism evidence="1 2">
    <name type="scientific">Caldifermentibacillus hisashii</name>
    <dbReference type="NCBI Taxonomy" id="996558"/>
    <lineage>
        <taxon>Bacteria</taxon>
        <taxon>Bacillati</taxon>
        <taxon>Bacillota</taxon>
        <taxon>Bacilli</taxon>
        <taxon>Bacillales</taxon>
        <taxon>Bacillaceae</taxon>
        <taxon>Caldifermentibacillus</taxon>
    </lineage>
</organism>
<comment type="caution">
    <text evidence="1">The sequence shown here is derived from an EMBL/GenBank/DDBJ whole genome shotgun (WGS) entry which is preliminary data.</text>
</comment>
<protein>
    <submittedName>
        <fullName evidence="1">Uncharacterized protein</fullName>
    </submittedName>
</protein>
<name>A0ABU9K4U6_9BACI</name>
<sequence>MNTTFEKNKLYNHLGDLVDVLKRHKAYVAGGTITSLFSNREINDVDIYFRDEESLIKFLSEIWDGHKWNVSATKKAILMIYDDVQIQLIHFNYFNSPEDIFNTFDFTVCMGCFDFSTDEFVFHPDFLKHNSQRILKFNSDTAYPIVSMLRVQKYEDKGYYISKPEFIRIILTCMKLEINTYEDLKEQLGGMYGINYDKLFEDVKDEKFDLQKAIDKIADITLDESYFVKPEPVEFNNLDDIVATISSEPVKVFKINDTKYRITPWGLIDVANKKMPLTEEIDPKNELKDFKIYKFVKKENDKYYSFYNNKFEYKIGYEVVALTRNFNNGRLYFNQKEDLNSSTYKDEDGVLLEATFNWDDLVDADNGTLMVKKCFVIREVPKEEWENWI</sequence>
<reference evidence="1 2" key="1">
    <citation type="submission" date="2024-03" db="EMBL/GenBank/DDBJ databases">
        <title>Bacilli Hybrid Assemblies.</title>
        <authorList>
            <person name="Kovac J."/>
        </authorList>
    </citation>
    <scope>NUCLEOTIDE SEQUENCE [LARGE SCALE GENOMIC DNA]</scope>
    <source>
        <strain evidence="1 2">FSL M8-0022</strain>
    </source>
</reference>
<gene>
    <name evidence="1" type="ORF">NST17_20280</name>
</gene>
<dbReference type="Pfam" id="PF26128">
    <property type="entry name" value="Gad2"/>
    <property type="match status" value="1"/>
</dbReference>
<evidence type="ECO:0000313" key="1">
    <source>
        <dbReference type="EMBL" id="MEL3959492.1"/>
    </source>
</evidence>
<dbReference type="Proteomes" id="UP001459714">
    <property type="component" value="Unassembled WGS sequence"/>
</dbReference>
<evidence type="ECO:0000313" key="2">
    <source>
        <dbReference type="Proteomes" id="UP001459714"/>
    </source>
</evidence>
<keyword evidence="2" id="KW-1185">Reference proteome</keyword>
<dbReference type="EMBL" id="JBBYAK010000002">
    <property type="protein sequence ID" value="MEL3959492.1"/>
    <property type="molecule type" value="Genomic_DNA"/>
</dbReference>
<dbReference type="RefSeq" id="WP_342021128.1">
    <property type="nucleotide sequence ID" value="NZ_JBBYAK010000002.1"/>
</dbReference>
<accession>A0ABU9K4U6</accession>
<proteinExistence type="predicted"/>